<name>A0A1H4D7L0_9SPHI</name>
<keyword evidence="2" id="KW-1185">Reference proteome</keyword>
<proteinExistence type="predicted"/>
<protein>
    <submittedName>
        <fullName evidence="1">Uncharacterized protein</fullName>
    </submittedName>
</protein>
<gene>
    <name evidence="1" type="ORF">SAMN05443550_104361</name>
</gene>
<dbReference type="AlphaFoldDB" id="A0A1H4D7L0"/>
<dbReference type="OrthoDB" id="9877715at2"/>
<accession>A0A1H4D7L0</accession>
<sequence>MKIFKIFFPFQQMLEAVTELFNTKTTTSQHLVPVRVKEADRFAMIRAREAQRRYNQGNNIL</sequence>
<evidence type="ECO:0000313" key="1">
    <source>
        <dbReference type="EMBL" id="SEA68755.1"/>
    </source>
</evidence>
<evidence type="ECO:0000313" key="2">
    <source>
        <dbReference type="Proteomes" id="UP000198850"/>
    </source>
</evidence>
<dbReference type="Proteomes" id="UP000198850">
    <property type="component" value="Unassembled WGS sequence"/>
</dbReference>
<dbReference type="EMBL" id="FNRA01000004">
    <property type="protein sequence ID" value="SEA68755.1"/>
    <property type="molecule type" value="Genomic_DNA"/>
</dbReference>
<reference evidence="1 2" key="1">
    <citation type="submission" date="2016-10" db="EMBL/GenBank/DDBJ databases">
        <authorList>
            <person name="de Groot N.N."/>
        </authorList>
    </citation>
    <scope>NUCLEOTIDE SEQUENCE [LARGE SCALE GENOMIC DNA]</scope>
    <source>
        <strain evidence="1 2">DSM 19033</strain>
    </source>
</reference>
<dbReference type="RefSeq" id="WP_090556477.1">
    <property type="nucleotide sequence ID" value="NZ_FNRA01000004.1"/>
</dbReference>
<organism evidence="1 2">
    <name type="scientific">Pedobacter hartonius</name>
    <dbReference type="NCBI Taxonomy" id="425514"/>
    <lineage>
        <taxon>Bacteria</taxon>
        <taxon>Pseudomonadati</taxon>
        <taxon>Bacteroidota</taxon>
        <taxon>Sphingobacteriia</taxon>
        <taxon>Sphingobacteriales</taxon>
        <taxon>Sphingobacteriaceae</taxon>
        <taxon>Pedobacter</taxon>
    </lineage>
</organism>
<dbReference type="STRING" id="425514.SAMN05443550_104361"/>